<organism evidence="3 4">
    <name type="scientific">Halomonas piscis</name>
    <dbReference type="NCBI Taxonomy" id="3031727"/>
    <lineage>
        <taxon>Bacteria</taxon>
        <taxon>Pseudomonadati</taxon>
        <taxon>Pseudomonadota</taxon>
        <taxon>Gammaproteobacteria</taxon>
        <taxon>Oceanospirillales</taxon>
        <taxon>Halomonadaceae</taxon>
        <taxon>Halomonas</taxon>
    </lineage>
</organism>
<dbReference type="InterPro" id="IPR014717">
    <property type="entry name" value="Transl_elong_EF1B/ribsomal_bS6"/>
</dbReference>
<evidence type="ECO:0000313" key="3">
    <source>
        <dbReference type="EMBL" id="WNK19525.1"/>
    </source>
</evidence>
<name>A0ABY9YYW3_9GAMM</name>
<sequence>MPGAENIMFSGEWLVNEWRQLKRIDWQGLEFSEAGSWPVLLKLLSCALALALAFAAVGWLVVKDHRAALDEARAEEEQLLDEFREKAVKAAYLPRVRQKLALLGEQMQEVREMLPTTVEIPTLLDSINDAAVEHRLQIDHIRSQPTVDRAFYVEHPFSIQVQGGYHQIAGFVAEMAALPRVVTQHDFVLQPLEGAQESGLLSLSMQARTYSYQAPAAEEEAIKADKEAPDA</sequence>
<dbReference type="PANTHER" id="PTHR39555">
    <property type="entry name" value="FIMBRIAL ASSEMBLY PROTEIN PILO-LIKE PROTEIN-RELATED"/>
    <property type="match status" value="1"/>
</dbReference>
<gene>
    <name evidence="3" type="ORF">P1P91_11820</name>
</gene>
<reference evidence="3 4" key="1">
    <citation type="submission" date="2023-03" db="EMBL/GenBank/DDBJ databases">
        <title>Halomonas sp. nov., isolated from Korean tranditional fermented seafood 'Jeotgal'.</title>
        <authorList>
            <person name="Kim B."/>
            <person name="Shin N.-R."/>
        </authorList>
    </citation>
    <scope>NUCLEOTIDE SEQUENCE [LARGE SCALE GENOMIC DNA]</scope>
    <source>
        <strain evidence="3 4">SG2L-4</strain>
    </source>
</reference>
<evidence type="ECO:0000256" key="1">
    <source>
        <dbReference type="SAM" id="Coils"/>
    </source>
</evidence>
<evidence type="ECO:0000313" key="4">
    <source>
        <dbReference type="Proteomes" id="UP001301869"/>
    </source>
</evidence>
<evidence type="ECO:0000256" key="2">
    <source>
        <dbReference type="SAM" id="Phobius"/>
    </source>
</evidence>
<dbReference type="RefSeq" id="WP_311882854.1">
    <property type="nucleotide sequence ID" value="NZ_CP119391.1"/>
</dbReference>
<dbReference type="InterPro" id="IPR007445">
    <property type="entry name" value="PilO"/>
</dbReference>
<keyword evidence="4" id="KW-1185">Reference proteome</keyword>
<accession>A0ABY9YYW3</accession>
<proteinExistence type="predicted"/>
<keyword evidence="2" id="KW-1133">Transmembrane helix</keyword>
<keyword evidence="2" id="KW-0472">Membrane</keyword>
<dbReference type="EMBL" id="CP119391">
    <property type="protein sequence ID" value="WNK19525.1"/>
    <property type="molecule type" value="Genomic_DNA"/>
</dbReference>
<dbReference type="PIRSF" id="PIRSF016482">
    <property type="entry name" value="PilO"/>
    <property type="match status" value="1"/>
</dbReference>
<feature type="coiled-coil region" evidence="1">
    <location>
        <begin position="62"/>
        <end position="89"/>
    </location>
</feature>
<protein>
    <submittedName>
        <fullName evidence="3">Type 4a pilus biogenesis protein PilO</fullName>
    </submittedName>
</protein>
<keyword evidence="1" id="KW-0175">Coiled coil</keyword>
<dbReference type="Proteomes" id="UP001301869">
    <property type="component" value="Chromosome"/>
</dbReference>
<keyword evidence="2" id="KW-0812">Transmembrane</keyword>
<dbReference type="Gene3D" id="3.30.70.60">
    <property type="match status" value="1"/>
</dbReference>
<dbReference type="PANTHER" id="PTHR39555:SF1">
    <property type="entry name" value="TYPE IV PILUS INNER MEMBRANE COMPONENT PILO"/>
    <property type="match status" value="1"/>
</dbReference>
<dbReference type="Pfam" id="PF04350">
    <property type="entry name" value="PilO"/>
    <property type="match status" value="1"/>
</dbReference>
<feature type="transmembrane region" description="Helical" evidence="2">
    <location>
        <begin position="39"/>
        <end position="62"/>
    </location>
</feature>